<keyword evidence="4" id="KW-1185">Reference proteome</keyword>
<dbReference type="EMBL" id="JACATN010000002">
    <property type="protein sequence ID" value="MBT2160563.1"/>
    <property type="molecule type" value="Genomic_DNA"/>
</dbReference>
<dbReference type="InterPro" id="IPR051122">
    <property type="entry name" value="SDR_DHRS6-like"/>
</dbReference>
<dbReference type="Proteomes" id="UP000740413">
    <property type="component" value="Unassembled WGS sequence"/>
</dbReference>
<name>A0ABS5WAY4_9FLAO</name>
<keyword evidence="2" id="KW-0560">Oxidoreductase</keyword>
<protein>
    <submittedName>
        <fullName evidence="3">SDR family oxidoreductase</fullName>
    </submittedName>
</protein>
<evidence type="ECO:0000313" key="4">
    <source>
        <dbReference type="Proteomes" id="UP000740413"/>
    </source>
</evidence>
<proteinExistence type="inferred from homology"/>
<dbReference type="InterPro" id="IPR002347">
    <property type="entry name" value="SDR_fam"/>
</dbReference>
<dbReference type="Pfam" id="PF13561">
    <property type="entry name" value="adh_short_C2"/>
    <property type="match status" value="1"/>
</dbReference>
<gene>
    <name evidence="3" type="ORF">HW347_04750</name>
</gene>
<comment type="caution">
    <text evidence="3">The sequence shown here is derived from an EMBL/GenBank/DDBJ whole genome shotgun (WGS) entry which is preliminary data.</text>
</comment>
<accession>A0ABS5WAY4</accession>
<reference evidence="4" key="1">
    <citation type="submission" date="2023-07" db="EMBL/GenBank/DDBJ databases">
        <title>Zobellia barbeyronii sp. nov., a new marine flavobacterium, isolated from green and red algae.</title>
        <authorList>
            <person name="Nedashkovskaya O.I."/>
            <person name="Otstavnykh N."/>
            <person name="Zhukova N."/>
            <person name="Guzev K."/>
            <person name="Chausova V."/>
            <person name="Tekutyeva L."/>
            <person name="Mikhailov V."/>
            <person name="Isaeva M."/>
        </authorList>
    </citation>
    <scope>NUCLEOTIDE SEQUENCE [LARGE SCALE GENOMIC DNA]</scope>
    <source>
        <strain evidence="4">KMM 6746</strain>
    </source>
</reference>
<organism evidence="3 4">
    <name type="scientific">Zobellia barbeyronii</name>
    <dbReference type="NCBI Taxonomy" id="2748009"/>
    <lineage>
        <taxon>Bacteria</taxon>
        <taxon>Pseudomonadati</taxon>
        <taxon>Bacteroidota</taxon>
        <taxon>Flavobacteriia</taxon>
        <taxon>Flavobacteriales</taxon>
        <taxon>Flavobacteriaceae</taxon>
        <taxon>Zobellia</taxon>
    </lineage>
</organism>
<comment type="similarity">
    <text evidence="1">Belongs to the short-chain dehydrogenases/reductases (SDR) family.</text>
</comment>
<sequence>MTEKWVLILGGSSGLGLATAKKMASHGYHIMIVHRDRKIDLEQINEQFQEITSSGVKLLDFNIDATNPDKRRQTIDEIKTTLSTTGKIKMLVHSIAKGSLKPMVSSKETTLNHQDIEITLNAMALSLYDWTKEAFEANLFNEDARIVAFTSEGSSKAWEGYAAVSAAKATLEALTRSIALEYALKGIKANCIQAGTTETKAFQMIPNSEVLKKSALERNPNKRLTTPEDVANAVYLLSTNEAKWITGTVIKVDGGESLR</sequence>
<dbReference type="InterPro" id="IPR036291">
    <property type="entry name" value="NAD(P)-bd_dom_sf"/>
</dbReference>
<evidence type="ECO:0000256" key="2">
    <source>
        <dbReference type="ARBA" id="ARBA00023002"/>
    </source>
</evidence>
<evidence type="ECO:0000313" key="3">
    <source>
        <dbReference type="EMBL" id="MBT2160563.1"/>
    </source>
</evidence>
<dbReference type="Gene3D" id="3.40.50.720">
    <property type="entry name" value="NAD(P)-binding Rossmann-like Domain"/>
    <property type="match status" value="2"/>
</dbReference>
<dbReference type="PANTHER" id="PTHR43477:SF1">
    <property type="entry name" value="DIHYDROANTICAPSIN 7-DEHYDROGENASE"/>
    <property type="match status" value="1"/>
</dbReference>
<dbReference type="PANTHER" id="PTHR43477">
    <property type="entry name" value="DIHYDROANTICAPSIN 7-DEHYDROGENASE"/>
    <property type="match status" value="1"/>
</dbReference>
<dbReference type="SUPFAM" id="SSF51735">
    <property type="entry name" value="NAD(P)-binding Rossmann-fold domains"/>
    <property type="match status" value="1"/>
</dbReference>
<dbReference type="RefSeq" id="WP_214610792.1">
    <property type="nucleotide sequence ID" value="NZ_JACATN010000002.1"/>
</dbReference>
<evidence type="ECO:0000256" key="1">
    <source>
        <dbReference type="ARBA" id="ARBA00006484"/>
    </source>
</evidence>
<dbReference type="PRINTS" id="PR00081">
    <property type="entry name" value="GDHRDH"/>
</dbReference>